<keyword evidence="1 2" id="KW-0238">DNA-binding</keyword>
<feature type="domain" description="HTH tetR-type" evidence="4">
    <location>
        <begin position="2"/>
        <end position="62"/>
    </location>
</feature>
<name>A0ABT2JVX5_9ACTN</name>
<feature type="DNA-binding region" description="H-T-H motif" evidence="2">
    <location>
        <begin position="25"/>
        <end position="44"/>
    </location>
</feature>
<evidence type="ECO:0000259" key="4">
    <source>
        <dbReference type="PROSITE" id="PS50977"/>
    </source>
</evidence>
<evidence type="ECO:0000256" key="1">
    <source>
        <dbReference type="ARBA" id="ARBA00023125"/>
    </source>
</evidence>
<dbReference type="InterPro" id="IPR009057">
    <property type="entry name" value="Homeodomain-like_sf"/>
</dbReference>
<dbReference type="RefSeq" id="WP_260219404.1">
    <property type="nucleotide sequence ID" value="NZ_JAJAGO010000009.1"/>
</dbReference>
<dbReference type="SUPFAM" id="SSF48498">
    <property type="entry name" value="Tetracyclin repressor-like, C-terminal domain"/>
    <property type="match status" value="1"/>
</dbReference>
<evidence type="ECO:0000256" key="3">
    <source>
        <dbReference type="SAM" id="MobiDB-lite"/>
    </source>
</evidence>
<dbReference type="Proteomes" id="UP001156389">
    <property type="component" value="Unassembled WGS sequence"/>
</dbReference>
<dbReference type="PROSITE" id="PS50977">
    <property type="entry name" value="HTH_TETR_2"/>
    <property type="match status" value="1"/>
</dbReference>
<organism evidence="5 6">
    <name type="scientific">Streptomyces gossypii</name>
    <dbReference type="NCBI Taxonomy" id="2883101"/>
    <lineage>
        <taxon>Bacteria</taxon>
        <taxon>Bacillati</taxon>
        <taxon>Actinomycetota</taxon>
        <taxon>Actinomycetes</taxon>
        <taxon>Kitasatosporales</taxon>
        <taxon>Streptomycetaceae</taxon>
        <taxon>Streptomyces</taxon>
    </lineage>
</organism>
<accession>A0ABT2JVX5</accession>
<dbReference type="Pfam" id="PF17940">
    <property type="entry name" value="TetR_C_31"/>
    <property type="match status" value="1"/>
</dbReference>
<dbReference type="EMBL" id="JAJAGO010000009">
    <property type="protein sequence ID" value="MCT2592064.1"/>
    <property type="molecule type" value="Genomic_DNA"/>
</dbReference>
<sequence>MPGRRDEVLDAAMEVLGSGGLRRLTYQAVDGAAGVPAGTTSNHFRTRDALVDGVVAHMVLLDQRDWEVFSGPGWQGAGGTEGEAGAQGAQAARGSQQGSEALAAALARVVLHLLGPGRARTTARYALLLEAVARPSLRDPLTRGRESLTRWGAEWLRELGSPTPQAHCRSLYDYLDGLLLHQIGMPTEGFDPEPDIRTVLTAFLPRD</sequence>
<comment type="caution">
    <text evidence="5">The sequence shown here is derived from an EMBL/GenBank/DDBJ whole genome shotgun (WGS) entry which is preliminary data.</text>
</comment>
<dbReference type="Pfam" id="PF00440">
    <property type="entry name" value="TetR_N"/>
    <property type="match status" value="1"/>
</dbReference>
<dbReference type="SUPFAM" id="SSF46689">
    <property type="entry name" value="Homeodomain-like"/>
    <property type="match status" value="1"/>
</dbReference>
<evidence type="ECO:0000256" key="2">
    <source>
        <dbReference type="PROSITE-ProRule" id="PRU00335"/>
    </source>
</evidence>
<feature type="compositionally biased region" description="Gly residues" evidence="3">
    <location>
        <begin position="73"/>
        <end position="82"/>
    </location>
</feature>
<dbReference type="InterPro" id="IPR041583">
    <property type="entry name" value="TetR_C_31"/>
</dbReference>
<dbReference type="InterPro" id="IPR001647">
    <property type="entry name" value="HTH_TetR"/>
</dbReference>
<proteinExistence type="predicted"/>
<feature type="compositionally biased region" description="Low complexity" evidence="3">
    <location>
        <begin position="83"/>
        <end position="93"/>
    </location>
</feature>
<evidence type="ECO:0000313" key="6">
    <source>
        <dbReference type="Proteomes" id="UP001156389"/>
    </source>
</evidence>
<keyword evidence="6" id="KW-1185">Reference proteome</keyword>
<gene>
    <name evidence="5" type="ORF">LHJ74_19520</name>
</gene>
<evidence type="ECO:0000313" key="5">
    <source>
        <dbReference type="EMBL" id="MCT2592064.1"/>
    </source>
</evidence>
<dbReference type="InterPro" id="IPR036271">
    <property type="entry name" value="Tet_transcr_reg_TetR-rel_C_sf"/>
</dbReference>
<dbReference type="Gene3D" id="1.10.357.10">
    <property type="entry name" value="Tetracycline Repressor, domain 2"/>
    <property type="match status" value="1"/>
</dbReference>
<protein>
    <submittedName>
        <fullName evidence="5">TetR family transcriptional regulator</fullName>
    </submittedName>
</protein>
<reference evidence="5 6" key="1">
    <citation type="submission" date="2021-10" db="EMBL/GenBank/DDBJ databases">
        <title>Streptomyces gossypii sp. nov., isolated from soil collected from cotton field.</title>
        <authorList>
            <person name="Ge X."/>
            <person name="Chen X."/>
            <person name="Liu W."/>
        </authorList>
    </citation>
    <scope>NUCLEOTIDE SEQUENCE [LARGE SCALE GENOMIC DNA]</scope>
    <source>
        <strain evidence="5 6">N2-109</strain>
    </source>
</reference>
<feature type="region of interest" description="Disordered" evidence="3">
    <location>
        <begin position="72"/>
        <end position="93"/>
    </location>
</feature>